<sequence length="436" mass="49629">MLQVFDWRRRQVSSSTSISAEEYAEAIIIAGKAKNVELSLQLFTEAINKRMKTTSIYNALMSAYMFNGHTAKCQSLFRDLKKEPDCHPTIVTYNILISVFGRLMLVDHMEATVRGLKDLGLSPNLSTYNRLIAGYITAWMWNSMEQTFEKMKEGPVSPDISTHLLMLRGYAHSGNLVKMEETYELVKHHIDSKEIPLIRAMICAYCKSSVTDRVEKIHKLMKLIPENEYRPRLNVTLIRVMLKRVALRRWRSRDVLEAVVYVPPPVGNLLLSCRSIASGPFFRHLWEAGSVITYTLPNSSNLLNLHLTEFRFEFKIESGQEEGAAGDKSENWSDEIDQFSVSHFLCNYRITTSSHARLQALSLASARKSCKRPSLNQQLQPMRRKPFASSMYFSCCTLTSTAVMECLGLFRFVCSSDGDCCRGEGKENMGDCCNIM</sequence>
<keyword evidence="2" id="KW-0677">Repeat</keyword>
<gene>
    <name evidence="4" type="ORF">C1H46_019388</name>
</gene>
<dbReference type="InterPro" id="IPR044179">
    <property type="entry name" value="PPR5-like"/>
</dbReference>
<dbReference type="AlphaFoldDB" id="A0A540M882"/>
<dbReference type="Gene3D" id="1.25.40.10">
    <property type="entry name" value="Tetratricopeptide repeat domain"/>
    <property type="match status" value="2"/>
</dbReference>
<reference evidence="4 5" key="1">
    <citation type="journal article" date="2019" name="G3 (Bethesda)">
        <title>Sequencing of a Wild Apple (Malus baccata) Genome Unravels the Differences Between Cultivated and Wild Apple Species Regarding Disease Resistance and Cold Tolerance.</title>
        <authorList>
            <person name="Chen X."/>
        </authorList>
    </citation>
    <scope>NUCLEOTIDE SEQUENCE [LARGE SCALE GENOMIC DNA]</scope>
    <source>
        <strain evidence="5">cv. Shandingzi</strain>
        <tissue evidence="4">Leaves</tissue>
    </source>
</reference>
<name>A0A540M882_MALBA</name>
<proteinExistence type="inferred from homology"/>
<protein>
    <recommendedName>
        <fullName evidence="6">Pentatricopeptide repeat-containing protein</fullName>
    </recommendedName>
</protein>
<dbReference type="Pfam" id="PF13041">
    <property type="entry name" value="PPR_2"/>
    <property type="match status" value="2"/>
</dbReference>
<evidence type="ECO:0008006" key="6">
    <source>
        <dbReference type="Google" id="ProtNLM"/>
    </source>
</evidence>
<dbReference type="PROSITE" id="PS51375">
    <property type="entry name" value="PPR"/>
    <property type="match status" value="2"/>
</dbReference>
<dbReference type="Proteomes" id="UP000315295">
    <property type="component" value="Unassembled WGS sequence"/>
</dbReference>
<comment type="similarity">
    <text evidence="1">Belongs to the PPR family. P subfamily.</text>
</comment>
<dbReference type="InterPro" id="IPR002885">
    <property type="entry name" value="PPR_rpt"/>
</dbReference>
<organism evidence="4 5">
    <name type="scientific">Malus baccata</name>
    <name type="common">Siberian crab apple</name>
    <name type="synonym">Pyrus baccata</name>
    <dbReference type="NCBI Taxonomy" id="106549"/>
    <lineage>
        <taxon>Eukaryota</taxon>
        <taxon>Viridiplantae</taxon>
        <taxon>Streptophyta</taxon>
        <taxon>Embryophyta</taxon>
        <taxon>Tracheophyta</taxon>
        <taxon>Spermatophyta</taxon>
        <taxon>Magnoliopsida</taxon>
        <taxon>eudicotyledons</taxon>
        <taxon>Gunneridae</taxon>
        <taxon>Pentapetalae</taxon>
        <taxon>rosids</taxon>
        <taxon>fabids</taxon>
        <taxon>Rosales</taxon>
        <taxon>Rosaceae</taxon>
        <taxon>Amygdaloideae</taxon>
        <taxon>Maleae</taxon>
        <taxon>Malus</taxon>
    </lineage>
</organism>
<feature type="repeat" description="PPR" evidence="3">
    <location>
        <begin position="124"/>
        <end position="158"/>
    </location>
</feature>
<evidence type="ECO:0000256" key="1">
    <source>
        <dbReference type="ARBA" id="ARBA00007626"/>
    </source>
</evidence>
<dbReference type="PANTHER" id="PTHR47874:SF1">
    <property type="entry name" value="OS05G0407900 PROTEIN"/>
    <property type="match status" value="1"/>
</dbReference>
<evidence type="ECO:0000256" key="3">
    <source>
        <dbReference type="PROSITE-ProRule" id="PRU00708"/>
    </source>
</evidence>
<feature type="repeat" description="PPR" evidence="3">
    <location>
        <begin position="89"/>
        <end position="123"/>
    </location>
</feature>
<dbReference type="NCBIfam" id="TIGR00756">
    <property type="entry name" value="PPR"/>
    <property type="match status" value="1"/>
</dbReference>
<dbReference type="STRING" id="106549.A0A540M882"/>
<evidence type="ECO:0000313" key="4">
    <source>
        <dbReference type="EMBL" id="TQD94957.1"/>
    </source>
</evidence>
<dbReference type="PANTHER" id="PTHR47874">
    <property type="entry name" value="EXPRESSED PROTEIN"/>
    <property type="match status" value="1"/>
</dbReference>
<dbReference type="Pfam" id="PF01535">
    <property type="entry name" value="PPR"/>
    <property type="match status" value="1"/>
</dbReference>
<dbReference type="InterPro" id="IPR011990">
    <property type="entry name" value="TPR-like_helical_dom_sf"/>
</dbReference>
<evidence type="ECO:0000256" key="2">
    <source>
        <dbReference type="ARBA" id="ARBA00022737"/>
    </source>
</evidence>
<accession>A0A540M882</accession>
<comment type="caution">
    <text evidence="4">The sequence shown here is derived from an EMBL/GenBank/DDBJ whole genome shotgun (WGS) entry which is preliminary data.</text>
</comment>
<evidence type="ECO:0000313" key="5">
    <source>
        <dbReference type="Proteomes" id="UP000315295"/>
    </source>
</evidence>
<dbReference type="EMBL" id="VIEB01000329">
    <property type="protein sequence ID" value="TQD94957.1"/>
    <property type="molecule type" value="Genomic_DNA"/>
</dbReference>
<dbReference type="GO" id="GO:0003729">
    <property type="term" value="F:mRNA binding"/>
    <property type="evidence" value="ECO:0007669"/>
    <property type="project" value="InterPro"/>
</dbReference>
<keyword evidence="5" id="KW-1185">Reference proteome</keyword>